<dbReference type="PROSITE" id="PS52016">
    <property type="entry name" value="TONB_DEPENDENT_REC_3"/>
    <property type="match status" value="1"/>
</dbReference>
<dbReference type="InterPro" id="IPR023997">
    <property type="entry name" value="TonB-dep_OMP_SusC/RagA_CS"/>
</dbReference>
<comment type="similarity">
    <text evidence="7">Belongs to the TonB-dependent receptor family.</text>
</comment>
<gene>
    <name evidence="10" type="ORF">JCM19296_1129</name>
</gene>
<dbReference type="NCBIfam" id="TIGR04056">
    <property type="entry name" value="OMP_RagA_SusC"/>
    <property type="match status" value="1"/>
</dbReference>
<reference evidence="10 11" key="1">
    <citation type="journal article" date="2014" name="Genome Announc.">
        <title>Draft Genome Sequences of Marine Flavobacterium Nonlabens Strains NR17, NR24, NR27, NR32, NR33, and Ara13.</title>
        <authorList>
            <person name="Nakanishi M."/>
            <person name="Meirelles P."/>
            <person name="Suzuki R."/>
            <person name="Takatani N."/>
            <person name="Mino S."/>
            <person name="Suda W."/>
            <person name="Oshima K."/>
            <person name="Hattori M."/>
            <person name="Ohkuma M."/>
            <person name="Hosokawa M."/>
            <person name="Miyashita K."/>
            <person name="Thompson F.L."/>
            <person name="Niwa A."/>
            <person name="Sawabe T."/>
            <person name="Sawabe T."/>
        </authorList>
    </citation>
    <scope>NUCLEOTIDE SEQUENCE [LARGE SCALE GENOMIC DNA]</scope>
    <source>
        <strain evidence="11">JCM19296</strain>
    </source>
</reference>
<dbReference type="EMBL" id="BBLG01000002">
    <property type="protein sequence ID" value="GAK75537.1"/>
    <property type="molecule type" value="Genomic_DNA"/>
</dbReference>
<dbReference type="InterPro" id="IPR036942">
    <property type="entry name" value="Beta-barrel_TonB_sf"/>
</dbReference>
<proteinExistence type="inferred from homology"/>
<keyword evidence="2 7" id="KW-0813">Transport</keyword>
<evidence type="ECO:0000313" key="10">
    <source>
        <dbReference type="EMBL" id="GAK75537.1"/>
    </source>
</evidence>
<feature type="signal peptide" evidence="8">
    <location>
        <begin position="1"/>
        <end position="19"/>
    </location>
</feature>
<dbReference type="InterPro" id="IPR012910">
    <property type="entry name" value="Plug_dom"/>
</dbReference>
<evidence type="ECO:0000256" key="2">
    <source>
        <dbReference type="ARBA" id="ARBA00022448"/>
    </source>
</evidence>
<comment type="subcellular location">
    <subcellularLocation>
        <location evidence="1 7">Cell outer membrane</location>
        <topology evidence="1 7">Multi-pass membrane protein</topology>
    </subcellularLocation>
</comment>
<evidence type="ECO:0000256" key="4">
    <source>
        <dbReference type="ARBA" id="ARBA00022692"/>
    </source>
</evidence>
<evidence type="ECO:0000256" key="3">
    <source>
        <dbReference type="ARBA" id="ARBA00022452"/>
    </source>
</evidence>
<sequence>MRKILFIICLFILPAIAIAQDLKEVTGTVTSGADLEPILGATIQILNTNRASVTDLDGKFTIQAKPDDVLVVSSLGFKTVNVLVGDKNFFEVIMQEDQETLDQVIVVAYGKSSKSNLTNSVAQLKNENLDDLSYSGVADALKGKLAGVQITNTSGQVGEAPQISIRGLSSITASSSPLIVVDGFPIEDALEFINPSSIKSIEVLKDASSAALYGSRGANGVILVTTKDGDGEPSFSFKAFTGVKSVLRLPDLLNTTEFTDFTRNERQLAENANAINENRDPAVIGYSNLEIARRILAQNTSASGNGTDWLEEAKREDVTIQNYQFDVGGGSRLTKYYFSGQFVQDEGLVKDNEYRALNLQARFNTKLSDKVKLGLNFRPSYSRQRRSAQQFSDFARNYGFFAPRHNQFSSDLTGEPVGSYAHARHFRNIDFSYIDENGDQQDFTQSSIWGTNNNNPLARLENEKRVRYEYRFVADGKLDWKVAKNLNYKGRIGAYLRMRNDEEFRNSIARRDGQSFSEDVNSIRNRVITEHTLDYNYSRGKHDFNALVGGTYEYTFLKTSSILGSNFPTDYISTINAATIIDADNTFTLKEEIGLLSGLARVNYGYDNKYLLSFAARVDGSSLFGPNNKYGFFPSASAGWNVHNEKFFNENISFLNQLKLRASYGVVGNNNIDNYSFTNLLFPTNYSLGEGPGSIISGLAENGDVLANRSISWEQTDSYDLGIDASILDKRISFTADYYYALTQDLLLNQNVSYATGHDSFINNVGKIQNQGFEFVVTTNFDFGELNWVASANISTNQNKLISLGGEEQFINNGEREDQYISRVGEEAIQFYGYRSIGVWQSQAEIDDPLNASSAEDAPGGIRVADINGDGVITTADRTTLGSPFPDFTWGGISNTFKYKGFDLYFLWQGSHGAEVYYGDGFYLETRTLQSDFLQNRWVHEDIPASLPTGRNGREWTATDYLIQDASYIALREAVFGYTFNDKVTETLGLDSVRIFASAQNLLYFFADDYYGNNPEALRTSSQYASPLVSGYQRGADPLTRQFAAGIDITF</sequence>
<dbReference type="InterPro" id="IPR008969">
    <property type="entry name" value="CarboxyPept-like_regulatory"/>
</dbReference>
<dbReference type="Gene3D" id="2.40.170.20">
    <property type="entry name" value="TonB-dependent receptor, beta-barrel domain"/>
    <property type="match status" value="1"/>
</dbReference>
<dbReference type="NCBIfam" id="TIGR04057">
    <property type="entry name" value="SusC_RagA_signa"/>
    <property type="match status" value="1"/>
</dbReference>
<dbReference type="InterPro" id="IPR023996">
    <property type="entry name" value="TonB-dep_OMP_SusC/RagA"/>
</dbReference>
<keyword evidence="10" id="KW-0675">Receptor</keyword>
<keyword evidence="8" id="KW-0732">Signal</keyword>
<dbReference type="Gene3D" id="2.170.130.10">
    <property type="entry name" value="TonB-dependent receptor, plug domain"/>
    <property type="match status" value="1"/>
</dbReference>
<dbReference type="AlphaFoldDB" id="A0A081D9E1"/>
<dbReference type="Gene3D" id="2.60.40.1120">
    <property type="entry name" value="Carboxypeptidase-like, regulatory domain"/>
    <property type="match status" value="1"/>
</dbReference>
<comment type="caution">
    <text evidence="10">The sequence shown here is derived from an EMBL/GenBank/DDBJ whole genome shotgun (WGS) entry which is preliminary data.</text>
</comment>
<dbReference type="SUPFAM" id="SSF49464">
    <property type="entry name" value="Carboxypeptidase regulatory domain-like"/>
    <property type="match status" value="1"/>
</dbReference>
<keyword evidence="5 7" id="KW-0472">Membrane</keyword>
<feature type="chain" id="PRO_5001756619" evidence="8">
    <location>
        <begin position="20"/>
        <end position="1051"/>
    </location>
</feature>
<dbReference type="GO" id="GO:0009279">
    <property type="term" value="C:cell outer membrane"/>
    <property type="evidence" value="ECO:0007669"/>
    <property type="project" value="UniProtKB-SubCell"/>
</dbReference>
<name>A0A081D9E1_NONUL</name>
<evidence type="ECO:0000256" key="6">
    <source>
        <dbReference type="ARBA" id="ARBA00023237"/>
    </source>
</evidence>
<dbReference type="Proteomes" id="UP000028980">
    <property type="component" value="Unassembled WGS sequence"/>
</dbReference>
<dbReference type="Pfam" id="PF13715">
    <property type="entry name" value="CarbopepD_reg_2"/>
    <property type="match status" value="1"/>
</dbReference>
<feature type="domain" description="TonB-dependent receptor plug" evidence="9">
    <location>
        <begin position="114"/>
        <end position="221"/>
    </location>
</feature>
<evidence type="ECO:0000313" key="11">
    <source>
        <dbReference type="Proteomes" id="UP000028980"/>
    </source>
</evidence>
<evidence type="ECO:0000259" key="9">
    <source>
        <dbReference type="Pfam" id="PF07715"/>
    </source>
</evidence>
<evidence type="ECO:0000256" key="8">
    <source>
        <dbReference type="SAM" id="SignalP"/>
    </source>
</evidence>
<dbReference type="InterPro" id="IPR037066">
    <property type="entry name" value="Plug_dom_sf"/>
</dbReference>
<dbReference type="Pfam" id="PF07715">
    <property type="entry name" value="Plug"/>
    <property type="match status" value="1"/>
</dbReference>
<dbReference type="SUPFAM" id="SSF56935">
    <property type="entry name" value="Porins"/>
    <property type="match status" value="1"/>
</dbReference>
<protein>
    <submittedName>
        <fullName evidence="10">TonB-dependent receptor</fullName>
    </submittedName>
</protein>
<keyword evidence="6 7" id="KW-0998">Cell outer membrane</keyword>
<keyword evidence="3 7" id="KW-1134">Transmembrane beta strand</keyword>
<evidence type="ECO:0000256" key="1">
    <source>
        <dbReference type="ARBA" id="ARBA00004571"/>
    </source>
</evidence>
<accession>A0A081D9E1</accession>
<evidence type="ECO:0000256" key="7">
    <source>
        <dbReference type="PROSITE-ProRule" id="PRU01360"/>
    </source>
</evidence>
<evidence type="ECO:0000256" key="5">
    <source>
        <dbReference type="ARBA" id="ARBA00023136"/>
    </source>
</evidence>
<organism evidence="10 11">
    <name type="scientific">Nonlabens ulvanivorans</name>
    <name type="common">Persicivirga ulvanivorans</name>
    <dbReference type="NCBI Taxonomy" id="906888"/>
    <lineage>
        <taxon>Bacteria</taxon>
        <taxon>Pseudomonadati</taxon>
        <taxon>Bacteroidota</taxon>
        <taxon>Flavobacteriia</taxon>
        <taxon>Flavobacteriales</taxon>
        <taxon>Flavobacteriaceae</taxon>
        <taxon>Nonlabens</taxon>
    </lineage>
</organism>
<keyword evidence="4 7" id="KW-0812">Transmembrane</keyword>
<dbReference type="InterPro" id="IPR039426">
    <property type="entry name" value="TonB-dep_rcpt-like"/>
</dbReference>